<dbReference type="Pfam" id="PF05099">
    <property type="entry name" value="TerB"/>
    <property type="match status" value="1"/>
</dbReference>
<reference evidence="2 3" key="1">
    <citation type="submission" date="2019-08" db="EMBL/GenBank/DDBJ databases">
        <title>In-depth cultivation of the pig gut microbiome towards novel bacterial diversity and tailored functional studies.</title>
        <authorList>
            <person name="Wylensek D."/>
            <person name="Hitch T.C.A."/>
            <person name="Clavel T."/>
        </authorList>
    </citation>
    <scope>NUCLEOTIDE SEQUENCE [LARGE SCALE GENOMIC DNA]</scope>
    <source>
        <strain evidence="2 3">BBE-744-WT-12</strain>
    </source>
</reference>
<dbReference type="SUPFAM" id="SSF158682">
    <property type="entry name" value="TerB-like"/>
    <property type="match status" value="1"/>
</dbReference>
<name>A0A844G6W2_9BACT</name>
<dbReference type="InterPro" id="IPR007791">
    <property type="entry name" value="DjlA_N"/>
</dbReference>
<dbReference type="PROSITE" id="PS50076">
    <property type="entry name" value="DNAJ_2"/>
    <property type="match status" value="1"/>
</dbReference>
<dbReference type="Gene3D" id="1.10.287.110">
    <property type="entry name" value="DnaJ domain"/>
    <property type="match status" value="1"/>
</dbReference>
<sequence length="278" mass="30729">MPVSFFRRLHNRFRAFILPALQMFEGKEFDDMSWMGALTGGAIGGMFGGPAGAVLGAVIGHLVTKETAAGAAVSDSDRKQAVFVVSMFSCLAKFAKADGVVSPEEDEYIRRFIDTHFAPTERDAVRRIFESARSNSVSYRYYVDRMAEAAADRSLLQQFLGVLCELAMADGNLDAAEKEMLRYAETRFGFTGYTEAFFGRSGAAASGGSLTAYYEVLGCTASATDQELKSAWRKKCADFHPDKIQAKGLPPEFIEFAKNEMQRINRAYDELRKARGFK</sequence>
<evidence type="ECO:0000313" key="3">
    <source>
        <dbReference type="Proteomes" id="UP000435649"/>
    </source>
</evidence>
<dbReference type="EMBL" id="VUNS01000015">
    <property type="protein sequence ID" value="MST98049.1"/>
    <property type="molecule type" value="Genomic_DNA"/>
</dbReference>
<keyword evidence="3" id="KW-1185">Reference proteome</keyword>
<dbReference type="AlphaFoldDB" id="A0A844G6W2"/>
<dbReference type="InterPro" id="IPR029024">
    <property type="entry name" value="TerB-like"/>
</dbReference>
<protein>
    <submittedName>
        <fullName evidence="2">DnaJ domain-containing protein</fullName>
    </submittedName>
</protein>
<accession>A0A844G6W2</accession>
<dbReference type="Pfam" id="PF00226">
    <property type="entry name" value="DnaJ"/>
    <property type="match status" value="1"/>
</dbReference>
<evidence type="ECO:0000259" key="1">
    <source>
        <dbReference type="PROSITE" id="PS50076"/>
    </source>
</evidence>
<feature type="domain" description="J" evidence="1">
    <location>
        <begin position="212"/>
        <end position="278"/>
    </location>
</feature>
<evidence type="ECO:0000313" key="2">
    <source>
        <dbReference type="EMBL" id="MST98049.1"/>
    </source>
</evidence>
<organism evidence="2 3">
    <name type="scientific">Victivallis lenta</name>
    <dbReference type="NCBI Taxonomy" id="2606640"/>
    <lineage>
        <taxon>Bacteria</taxon>
        <taxon>Pseudomonadati</taxon>
        <taxon>Lentisphaerota</taxon>
        <taxon>Lentisphaeria</taxon>
        <taxon>Victivallales</taxon>
        <taxon>Victivallaceae</taxon>
        <taxon>Victivallis</taxon>
    </lineage>
</organism>
<gene>
    <name evidence="2" type="ORF">FYJ85_13480</name>
</gene>
<dbReference type="SMART" id="SM00271">
    <property type="entry name" value="DnaJ"/>
    <property type="match status" value="1"/>
</dbReference>
<proteinExistence type="predicted"/>
<dbReference type="PRINTS" id="PR00625">
    <property type="entry name" value="JDOMAIN"/>
</dbReference>
<dbReference type="InterPro" id="IPR001623">
    <property type="entry name" value="DnaJ_domain"/>
</dbReference>
<dbReference type="InterPro" id="IPR036869">
    <property type="entry name" value="J_dom_sf"/>
</dbReference>
<dbReference type="CDD" id="cd06257">
    <property type="entry name" value="DnaJ"/>
    <property type="match status" value="1"/>
</dbReference>
<dbReference type="Proteomes" id="UP000435649">
    <property type="component" value="Unassembled WGS sequence"/>
</dbReference>
<dbReference type="SUPFAM" id="SSF46565">
    <property type="entry name" value="Chaperone J-domain"/>
    <property type="match status" value="1"/>
</dbReference>
<dbReference type="Gene3D" id="1.10.3680.10">
    <property type="entry name" value="TerB-like"/>
    <property type="match status" value="1"/>
</dbReference>
<comment type="caution">
    <text evidence="2">The sequence shown here is derived from an EMBL/GenBank/DDBJ whole genome shotgun (WGS) entry which is preliminary data.</text>
</comment>